<proteinExistence type="predicted"/>
<evidence type="ECO:0000313" key="2">
    <source>
        <dbReference type="EMBL" id="GEY85029.1"/>
    </source>
</evidence>
<name>A0A699HYG5_TANCI</name>
<dbReference type="AlphaFoldDB" id="A0A699HYG5"/>
<accession>A0A699HYG5</accession>
<sequence length="564" mass="62772">MSNPHQELASPDQTVSGKDSSNPLMADNLPKIVWYSTHHVTLIKSWLVQKQTALGKDKSNPLIVDSLLKTVWSSIHHLLINEVLTIQRQTTTGANTPRSDEDRLELIELMVFLLPSDKKGDLTTHTTKYISSTQTQKVFANMRRVGKGFFRVKTPLFEGMLVEQQVVEEGDAEVHGEEVNGGDAAKGDVSAAHGEVPTTDEEPSIPSLTPPTPPPQPYQDIPSTSQRVESSDETMMDDVSNQGRMIAKMDQDVDVVLKDDKEVADDDKEVANDDKDDQKEAKIITEVVTTSSETITTSSTTINTAEAHVPATTLTAAPARVTAASSKKRKGVVIKDPEESTTSIIIPAETKSKDKGKGIMVEEPKPLKKRQQIKHEKYARELEAELNKNINWDEAIDHVTRRQKRIIYTCSNLEESKKCTWSSKSQGLEAVGILWCTDHYVYHHTADFVSGEEVPTHKVYSGLDVKCKPSESEGFEQIIDFLNAKPIRFALTVNSTVYASCVKQFWMTAKVKKVNGQEDIQALVDKQKVIIMEESIRRDLKFDKAEVTACLPNDTIFAELARMG</sequence>
<dbReference type="EMBL" id="BKCJ010215725">
    <property type="protein sequence ID" value="GEY85029.1"/>
    <property type="molecule type" value="Genomic_DNA"/>
</dbReference>
<gene>
    <name evidence="2" type="ORF">Tci_457003</name>
</gene>
<evidence type="ECO:0008006" key="3">
    <source>
        <dbReference type="Google" id="ProtNLM"/>
    </source>
</evidence>
<feature type="compositionally biased region" description="Pro residues" evidence="1">
    <location>
        <begin position="208"/>
        <end position="217"/>
    </location>
</feature>
<reference evidence="2" key="1">
    <citation type="journal article" date="2019" name="Sci. Rep.">
        <title>Draft genome of Tanacetum cinerariifolium, the natural source of mosquito coil.</title>
        <authorList>
            <person name="Yamashiro T."/>
            <person name="Shiraishi A."/>
            <person name="Satake H."/>
            <person name="Nakayama K."/>
        </authorList>
    </citation>
    <scope>NUCLEOTIDE SEQUENCE</scope>
</reference>
<comment type="caution">
    <text evidence="2">The sequence shown here is derived from an EMBL/GenBank/DDBJ whole genome shotgun (WGS) entry which is preliminary data.</text>
</comment>
<organism evidence="2">
    <name type="scientific">Tanacetum cinerariifolium</name>
    <name type="common">Dalmatian daisy</name>
    <name type="synonym">Chrysanthemum cinerariifolium</name>
    <dbReference type="NCBI Taxonomy" id="118510"/>
    <lineage>
        <taxon>Eukaryota</taxon>
        <taxon>Viridiplantae</taxon>
        <taxon>Streptophyta</taxon>
        <taxon>Embryophyta</taxon>
        <taxon>Tracheophyta</taxon>
        <taxon>Spermatophyta</taxon>
        <taxon>Magnoliopsida</taxon>
        <taxon>eudicotyledons</taxon>
        <taxon>Gunneridae</taxon>
        <taxon>Pentapetalae</taxon>
        <taxon>asterids</taxon>
        <taxon>campanulids</taxon>
        <taxon>Asterales</taxon>
        <taxon>Asteraceae</taxon>
        <taxon>Asteroideae</taxon>
        <taxon>Anthemideae</taxon>
        <taxon>Anthemidinae</taxon>
        <taxon>Tanacetum</taxon>
    </lineage>
</organism>
<evidence type="ECO:0000256" key="1">
    <source>
        <dbReference type="SAM" id="MobiDB-lite"/>
    </source>
</evidence>
<protein>
    <recommendedName>
        <fullName evidence="3">Xylulose kinase-1</fullName>
    </recommendedName>
</protein>
<feature type="region of interest" description="Disordered" evidence="1">
    <location>
        <begin position="172"/>
        <end position="231"/>
    </location>
</feature>
<feature type="non-terminal residue" evidence="2">
    <location>
        <position position="564"/>
    </location>
</feature>
<feature type="region of interest" description="Disordered" evidence="1">
    <location>
        <begin position="1"/>
        <end position="22"/>
    </location>
</feature>